<accession>A0A6M5Y3W8</accession>
<keyword evidence="3" id="KW-1185">Reference proteome</keyword>
<evidence type="ECO:0000313" key="3">
    <source>
        <dbReference type="Proteomes" id="UP000502756"/>
    </source>
</evidence>
<evidence type="ECO:0000259" key="1">
    <source>
        <dbReference type="SMART" id="SM00849"/>
    </source>
</evidence>
<proteinExistence type="predicted"/>
<gene>
    <name evidence="2" type="ORF">HNV11_03235</name>
</gene>
<dbReference type="PANTHER" id="PTHR47619:SF1">
    <property type="entry name" value="EXODEOXYRIBONUCLEASE WALJ"/>
    <property type="match status" value="1"/>
</dbReference>
<dbReference type="GO" id="GO:0016787">
    <property type="term" value="F:hydrolase activity"/>
    <property type="evidence" value="ECO:0007669"/>
    <property type="project" value="UniProtKB-KW"/>
</dbReference>
<sequence length="263" mass="29747">MPLFITSLNSGSNGNCYYVGNEREAVLIDAGISCRETETRMRRLGLSMETVKAIFVSHEHSDHIRGISQLAKKYQFPVFITPGTLRSSGLSELRLPIQPLRGHEPVWIGELCITAFPKLHDAADPHSFLITCLDTRVGVFTDIGSPCTQLIDHFSQCHAAFLEANYDEQMLERGRYPYYLKHRIRGGKGHLSNQQALHLLRTHKPAFMSHLLLAHVSKENNCPNLIRELFTPHMESTELIVASRFEETPVYQIDAPRVIRSVA</sequence>
<keyword evidence="2" id="KW-0378">Hydrolase</keyword>
<dbReference type="SMART" id="SM00849">
    <property type="entry name" value="Lactamase_B"/>
    <property type="match status" value="1"/>
</dbReference>
<feature type="domain" description="Metallo-beta-lactamase" evidence="1">
    <location>
        <begin position="13"/>
        <end position="182"/>
    </location>
</feature>
<dbReference type="SUPFAM" id="SSF56281">
    <property type="entry name" value="Metallo-hydrolase/oxidoreductase"/>
    <property type="match status" value="1"/>
</dbReference>
<dbReference type="InterPro" id="IPR052533">
    <property type="entry name" value="WalJ/YycJ-like"/>
</dbReference>
<dbReference type="AlphaFoldDB" id="A0A6M5Y3W8"/>
<dbReference type="Proteomes" id="UP000502756">
    <property type="component" value="Chromosome"/>
</dbReference>
<dbReference type="InterPro" id="IPR001279">
    <property type="entry name" value="Metallo-B-lactamas"/>
</dbReference>
<dbReference type="RefSeq" id="WP_171738291.1">
    <property type="nucleotide sequence ID" value="NZ_CP053435.1"/>
</dbReference>
<dbReference type="Pfam" id="PF12706">
    <property type="entry name" value="Lactamase_B_2"/>
    <property type="match status" value="1"/>
</dbReference>
<dbReference type="PANTHER" id="PTHR47619">
    <property type="entry name" value="METALLO-HYDROLASE YYCJ-RELATED"/>
    <property type="match status" value="1"/>
</dbReference>
<protein>
    <submittedName>
        <fullName evidence="2">MBL fold metallo-hydrolase</fullName>
    </submittedName>
</protein>
<dbReference type="EMBL" id="CP053435">
    <property type="protein sequence ID" value="QJW88455.1"/>
    <property type="molecule type" value="Genomic_DNA"/>
</dbReference>
<name>A0A6M5Y3W8_9BACT</name>
<dbReference type="Gene3D" id="3.60.15.10">
    <property type="entry name" value="Ribonuclease Z/Hydroxyacylglutathione hydrolase-like"/>
    <property type="match status" value="1"/>
</dbReference>
<evidence type="ECO:0000313" key="2">
    <source>
        <dbReference type="EMBL" id="QJW88455.1"/>
    </source>
</evidence>
<dbReference type="InterPro" id="IPR036866">
    <property type="entry name" value="RibonucZ/Hydroxyglut_hydro"/>
</dbReference>
<dbReference type="KEGG" id="stae:HNV11_03235"/>
<reference evidence="2 3" key="1">
    <citation type="submission" date="2020-05" db="EMBL/GenBank/DDBJ databases">
        <title>Genome sequencing of Spirosoma sp. TS118.</title>
        <authorList>
            <person name="Lee J.-H."/>
            <person name="Jeong S."/>
            <person name="Zhao L."/>
            <person name="Jung J.-H."/>
            <person name="Kim M.-K."/>
            <person name="Lim S."/>
        </authorList>
    </citation>
    <scope>NUCLEOTIDE SEQUENCE [LARGE SCALE GENOMIC DNA]</scope>
    <source>
        <strain evidence="2 3">TS118</strain>
    </source>
</reference>
<organism evidence="2 3">
    <name type="scientific">Spirosoma taeanense</name>
    <dbReference type="NCBI Taxonomy" id="2735870"/>
    <lineage>
        <taxon>Bacteria</taxon>
        <taxon>Pseudomonadati</taxon>
        <taxon>Bacteroidota</taxon>
        <taxon>Cytophagia</taxon>
        <taxon>Cytophagales</taxon>
        <taxon>Cytophagaceae</taxon>
        <taxon>Spirosoma</taxon>
    </lineage>
</organism>